<evidence type="ECO:0000313" key="2">
    <source>
        <dbReference type="Proteomes" id="UP001476798"/>
    </source>
</evidence>
<protein>
    <submittedName>
        <fullName evidence="1">Uncharacterized protein</fullName>
    </submittedName>
</protein>
<comment type="caution">
    <text evidence="1">The sequence shown here is derived from an EMBL/GenBank/DDBJ whole genome shotgun (WGS) entry which is preliminary data.</text>
</comment>
<name>A0ABV0MZM9_9TELE</name>
<keyword evidence="2" id="KW-1185">Reference proteome</keyword>
<sequence>MFFSWCLEGKQRVVRRDSVVRVELAELSAELDLDILSRLGSLSRAFSNCPSQNSGPGPIQCQCAVDISLPLAYILLPSKQAFQSIYNSPYQSHHLYDEFQLCKSAFRLGKFFCSDGKNFILT</sequence>
<reference evidence="1 2" key="1">
    <citation type="submission" date="2021-06" db="EMBL/GenBank/DDBJ databases">
        <authorList>
            <person name="Palmer J.M."/>
        </authorList>
    </citation>
    <scope>NUCLEOTIDE SEQUENCE [LARGE SCALE GENOMIC DNA]</scope>
    <source>
        <strain evidence="1 2">GA_2019</strain>
        <tissue evidence="1">Muscle</tissue>
    </source>
</reference>
<proteinExistence type="predicted"/>
<dbReference type="Proteomes" id="UP001476798">
    <property type="component" value="Unassembled WGS sequence"/>
</dbReference>
<organism evidence="1 2">
    <name type="scientific">Goodea atripinnis</name>
    <dbReference type="NCBI Taxonomy" id="208336"/>
    <lineage>
        <taxon>Eukaryota</taxon>
        <taxon>Metazoa</taxon>
        <taxon>Chordata</taxon>
        <taxon>Craniata</taxon>
        <taxon>Vertebrata</taxon>
        <taxon>Euteleostomi</taxon>
        <taxon>Actinopterygii</taxon>
        <taxon>Neopterygii</taxon>
        <taxon>Teleostei</taxon>
        <taxon>Neoteleostei</taxon>
        <taxon>Acanthomorphata</taxon>
        <taxon>Ovalentaria</taxon>
        <taxon>Atherinomorphae</taxon>
        <taxon>Cyprinodontiformes</taxon>
        <taxon>Goodeidae</taxon>
        <taxon>Goodea</taxon>
    </lineage>
</organism>
<dbReference type="EMBL" id="JAHRIO010020416">
    <property type="protein sequence ID" value="MEQ2164583.1"/>
    <property type="molecule type" value="Genomic_DNA"/>
</dbReference>
<accession>A0ABV0MZM9</accession>
<evidence type="ECO:0000313" key="1">
    <source>
        <dbReference type="EMBL" id="MEQ2164583.1"/>
    </source>
</evidence>
<gene>
    <name evidence="1" type="ORF">GOODEAATRI_008098</name>
</gene>